<evidence type="ECO:0000256" key="3">
    <source>
        <dbReference type="ARBA" id="ARBA00022448"/>
    </source>
</evidence>
<evidence type="ECO:0000259" key="9">
    <source>
        <dbReference type="PROSITE" id="PS50893"/>
    </source>
</evidence>
<evidence type="ECO:0000256" key="4">
    <source>
        <dbReference type="ARBA" id="ARBA00022692"/>
    </source>
</evidence>
<dbReference type="GO" id="GO:0016887">
    <property type="term" value="F:ATP hydrolysis activity"/>
    <property type="evidence" value="ECO:0007669"/>
    <property type="project" value="InterPro"/>
</dbReference>
<dbReference type="InterPro" id="IPR011527">
    <property type="entry name" value="ABC1_TM_dom"/>
</dbReference>
<evidence type="ECO:0000256" key="1">
    <source>
        <dbReference type="ARBA" id="ARBA00004585"/>
    </source>
</evidence>
<evidence type="ECO:0000313" key="10">
    <source>
        <dbReference type="EMBL" id="KAF6025464.1"/>
    </source>
</evidence>
<dbReference type="GO" id="GO:0005324">
    <property type="term" value="F:long-chain fatty acid transmembrane transporter activity"/>
    <property type="evidence" value="ECO:0007669"/>
    <property type="project" value="TreeGrafter"/>
</dbReference>
<dbReference type="SMART" id="SM00382">
    <property type="entry name" value="AAA"/>
    <property type="match status" value="1"/>
</dbReference>
<dbReference type="GO" id="GO:0005778">
    <property type="term" value="C:peroxisomal membrane"/>
    <property type="evidence" value="ECO:0007669"/>
    <property type="project" value="UniProtKB-SubCell"/>
</dbReference>
<keyword evidence="3" id="KW-0813">Transport</keyword>
<dbReference type="Pfam" id="PF00005">
    <property type="entry name" value="ABC_tran"/>
    <property type="match status" value="1"/>
</dbReference>
<dbReference type="InterPro" id="IPR003593">
    <property type="entry name" value="AAA+_ATPase"/>
</dbReference>
<sequence length="498" mass="56680">MMCICICFYLRRGSTYYRINNLDTRISNPDQVLTQDAELFCNGVTELYSNMAKPLLAIGLFVVQVSQRIGAQAPASLITYLLVSGMLLTKLREPLGKFTANEQKLEGEFRYVNSRLVTNSQEVAFYNGNHNEKSILLSTYQKLANHIRRFIQFKFFEGIIDNIIAKYLATLVGHLVVSRRFFKSNSKHHLNSSQDRRLEDYYQSGRLLFRVTESIGMVASASKDLITLAGFTERISALIEVLEDLSKGKYQRAMLSTTSTRFPHLIPGSGRIQQQDHVIKFENVPLVTPNGDVLIEDMSFEVKSGVNVLVCGPNGCGKSSLFRTLAGLWPSFGGLITKPTQGQIFYVPQRPYMTLGTLRDQIIYPDTKDDMRRKRILDSHLITYLDKVQLSYILEREGGWESVQDWMDVLSGGEKQRIAMARLFYHKPQFAILDECTSAVSVDVEGAMYQYCKETGITLFTASHRKSLLTHHEYYLRLDGVGGYQFQPIADDEEIYFE</sequence>
<keyword evidence="7" id="KW-1133">Transmembrane helix</keyword>
<dbReference type="GO" id="GO:0015910">
    <property type="term" value="P:long-chain fatty acid import into peroxisome"/>
    <property type="evidence" value="ECO:0007669"/>
    <property type="project" value="TreeGrafter"/>
</dbReference>
<name>A0A7J7JIL2_BUGNE</name>
<dbReference type="FunFam" id="3.40.50.300:FF:000636">
    <property type="entry name" value="ATP-binding cassette sub-family D member 3"/>
    <property type="match status" value="1"/>
</dbReference>
<gene>
    <name evidence="10" type="ORF">EB796_016240</name>
</gene>
<keyword evidence="5" id="KW-0547">Nucleotide-binding</keyword>
<protein>
    <submittedName>
        <fullName evidence="10">ABCD3</fullName>
    </submittedName>
</protein>
<keyword evidence="4" id="KW-0812">Transmembrane</keyword>
<proteinExistence type="inferred from homology"/>
<dbReference type="CDD" id="cd03223">
    <property type="entry name" value="ABCD_peroxisomal_ALDP"/>
    <property type="match status" value="1"/>
</dbReference>
<dbReference type="GO" id="GO:0140359">
    <property type="term" value="F:ABC-type transporter activity"/>
    <property type="evidence" value="ECO:0007669"/>
    <property type="project" value="InterPro"/>
</dbReference>
<dbReference type="InterPro" id="IPR027417">
    <property type="entry name" value="P-loop_NTPase"/>
</dbReference>
<dbReference type="GO" id="GO:0005524">
    <property type="term" value="F:ATP binding"/>
    <property type="evidence" value="ECO:0007669"/>
    <property type="project" value="UniProtKB-KW"/>
</dbReference>
<dbReference type="PROSITE" id="PS50893">
    <property type="entry name" value="ABC_TRANSPORTER_2"/>
    <property type="match status" value="1"/>
</dbReference>
<evidence type="ECO:0000256" key="8">
    <source>
        <dbReference type="ARBA" id="ARBA00023136"/>
    </source>
</evidence>
<dbReference type="OrthoDB" id="422637at2759"/>
<keyword evidence="11" id="KW-1185">Reference proteome</keyword>
<keyword evidence="8" id="KW-0472">Membrane</keyword>
<comment type="similarity">
    <text evidence="2">Belongs to the ABC transporter superfamily. ABCD family. Peroxisomal fatty acyl CoA transporter (TC 3.A.1.203) subfamily.</text>
</comment>
<dbReference type="Pfam" id="PF06472">
    <property type="entry name" value="ABC_membrane_2"/>
    <property type="match status" value="1"/>
</dbReference>
<dbReference type="InterPro" id="IPR050835">
    <property type="entry name" value="ABC_transporter_sub-D"/>
</dbReference>
<comment type="subcellular location">
    <subcellularLocation>
        <location evidence="1">Peroxisome membrane</location>
        <topology evidence="1">Multi-pass membrane protein</topology>
    </subcellularLocation>
</comment>
<dbReference type="InterPro" id="IPR017871">
    <property type="entry name" value="ABC_transporter-like_CS"/>
</dbReference>
<evidence type="ECO:0000256" key="7">
    <source>
        <dbReference type="ARBA" id="ARBA00022989"/>
    </source>
</evidence>
<dbReference type="AlphaFoldDB" id="A0A7J7JIL2"/>
<evidence type="ECO:0000313" key="11">
    <source>
        <dbReference type="Proteomes" id="UP000593567"/>
    </source>
</evidence>
<dbReference type="SUPFAM" id="SSF52540">
    <property type="entry name" value="P-loop containing nucleoside triphosphate hydrolases"/>
    <property type="match status" value="1"/>
</dbReference>
<dbReference type="PROSITE" id="PS00211">
    <property type="entry name" value="ABC_TRANSPORTER_1"/>
    <property type="match status" value="1"/>
</dbReference>
<organism evidence="10 11">
    <name type="scientific">Bugula neritina</name>
    <name type="common">Brown bryozoan</name>
    <name type="synonym">Sertularia neritina</name>
    <dbReference type="NCBI Taxonomy" id="10212"/>
    <lineage>
        <taxon>Eukaryota</taxon>
        <taxon>Metazoa</taxon>
        <taxon>Spiralia</taxon>
        <taxon>Lophotrochozoa</taxon>
        <taxon>Bryozoa</taxon>
        <taxon>Gymnolaemata</taxon>
        <taxon>Cheilostomatida</taxon>
        <taxon>Flustrina</taxon>
        <taxon>Buguloidea</taxon>
        <taxon>Bugulidae</taxon>
        <taxon>Bugula</taxon>
    </lineage>
</organism>
<comment type="caution">
    <text evidence="10">The sequence shown here is derived from an EMBL/GenBank/DDBJ whole genome shotgun (WGS) entry which is preliminary data.</text>
</comment>
<dbReference type="Gene3D" id="3.40.50.300">
    <property type="entry name" value="P-loop containing nucleotide triphosphate hydrolases"/>
    <property type="match status" value="1"/>
</dbReference>
<dbReference type="GO" id="GO:0042760">
    <property type="term" value="P:very long-chain fatty acid catabolic process"/>
    <property type="evidence" value="ECO:0007669"/>
    <property type="project" value="TreeGrafter"/>
</dbReference>
<dbReference type="Proteomes" id="UP000593567">
    <property type="component" value="Unassembled WGS sequence"/>
</dbReference>
<evidence type="ECO:0000256" key="6">
    <source>
        <dbReference type="ARBA" id="ARBA00022840"/>
    </source>
</evidence>
<evidence type="ECO:0000256" key="5">
    <source>
        <dbReference type="ARBA" id="ARBA00022741"/>
    </source>
</evidence>
<dbReference type="GO" id="GO:0007031">
    <property type="term" value="P:peroxisome organization"/>
    <property type="evidence" value="ECO:0007669"/>
    <property type="project" value="TreeGrafter"/>
</dbReference>
<dbReference type="PANTHER" id="PTHR11384:SF62">
    <property type="entry name" value="ATP-BINDING CASSETTE SUB-FAMILY D MEMBER 3"/>
    <property type="match status" value="1"/>
</dbReference>
<dbReference type="GO" id="GO:0006635">
    <property type="term" value="P:fatty acid beta-oxidation"/>
    <property type="evidence" value="ECO:0007669"/>
    <property type="project" value="TreeGrafter"/>
</dbReference>
<feature type="domain" description="ABC transporter" evidence="9">
    <location>
        <begin position="279"/>
        <end position="498"/>
    </location>
</feature>
<dbReference type="InterPro" id="IPR003439">
    <property type="entry name" value="ABC_transporter-like_ATP-bd"/>
</dbReference>
<accession>A0A7J7JIL2</accession>
<dbReference type="PANTHER" id="PTHR11384">
    <property type="entry name" value="ATP-BINDING CASSETTE, SUB-FAMILY D MEMBER"/>
    <property type="match status" value="1"/>
</dbReference>
<reference evidence="10" key="1">
    <citation type="submission" date="2020-06" db="EMBL/GenBank/DDBJ databases">
        <title>Draft genome of Bugula neritina, a colonial animal packing powerful symbionts and potential medicines.</title>
        <authorList>
            <person name="Rayko M."/>
        </authorList>
    </citation>
    <scope>NUCLEOTIDE SEQUENCE [LARGE SCALE GENOMIC DNA]</scope>
    <source>
        <strain evidence="10">Kwan_BN1</strain>
    </source>
</reference>
<keyword evidence="6" id="KW-0067">ATP-binding</keyword>
<dbReference type="EMBL" id="VXIV02002458">
    <property type="protein sequence ID" value="KAF6025464.1"/>
    <property type="molecule type" value="Genomic_DNA"/>
</dbReference>
<evidence type="ECO:0000256" key="2">
    <source>
        <dbReference type="ARBA" id="ARBA00008575"/>
    </source>
</evidence>